<sequence>MLPFVALTVAAAVLVAGTWSIRRSLRVGPGTGPGRSRLRAAGLTCWTALLVLIMAAPTLYAQFTGRHGTWWNYTDTAPEVVLAIMIIGLVAAVVCTVRLLIMVRRFLVDQD</sequence>
<feature type="transmembrane region" description="Helical" evidence="1">
    <location>
        <begin position="37"/>
        <end position="60"/>
    </location>
</feature>
<dbReference type="EMBL" id="JACCBU010000001">
    <property type="protein sequence ID" value="NYE70221.1"/>
    <property type="molecule type" value="Genomic_DNA"/>
</dbReference>
<evidence type="ECO:0000313" key="2">
    <source>
        <dbReference type="EMBL" id="NYE70221.1"/>
    </source>
</evidence>
<feature type="transmembrane region" description="Helical" evidence="1">
    <location>
        <begin position="6"/>
        <end position="25"/>
    </location>
</feature>
<accession>A0A7Y9I569</accession>
<comment type="caution">
    <text evidence="2">The sequence shown here is derived from an EMBL/GenBank/DDBJ whole genome shotgun (WGS) entry which is preliminary data.</text>
</comment>
<gene>
    <name evidence="2" type="ORF">BKA15_001550</name>
</gene>
<keyword evidence="1" id="KW-1133">Transmembrane helix</keyword>
<protein>
    <submittedName>
        <fullName evidence="2">Drug/metabolite transporter (DMT)-like permease</fullName>
    </submittedName>
</protein>
<keyword evidence="3" id="KW-1185">Reference proteome</keyword>
<keyword evidence="1" id="KW-0472">Membrane</keyword>
<dbReference type="RefSeq" id="WP_179749522.1">
    <property type="nucleotide sequence ID" value="NZ_JACCBU010000001.1"/>
</dbReference>
<reference evidence="2 3" key="1">
    <citation type="submission" date="2020-07" db="EMBL/GenBank/DDBJ databases">
        <title>Sequencing the genomes of 1000 actinobacteria strains.</title>
        <authorList>
            <person name="Klenk H.-P."/>
        </authorList>
    </citation>
    <scope>NUCLEOTIDE SEQUENCE [LARGE SCALE GENOMIC DNA]</scope>
    <source>
        <strain evidence="2 3">DSM 22083</strain>
    </source>
</reference>
<evidence type="ECO:0000256" key="1">
    <source>
        <dbReference type="SAM" id="Phobius"/>
    </source>
</evidence>
<dbReference type="Proteomes" id="UP000569914">
    <property type="component" value="Unassembled WGS sequence"/>
</dbReference>
<proteinExistence type="predicted"/>
<organism evidence="2 3">
    <name type="scientific">Microlunatus parietis</name>
    <dbReference type="NCBI Taxonomy" id="682979"/>
    <lineage>
        <taxon>Bacteria</taxon>
        <taxon>Bacillati</taxon>
        <taxon>Actinomycetota</taxon>
        <taxon>Actinomycetes</taxon>
        <taxon>Propionibacteriales</taxon>
        <taxon>Propionibacteriaceae</taxon>
        <taxon>Microlunatus</taxon>
    </lineage>
</organism>
<feature type="transmembrane region" description="Helical" evidence="1">
    <location>
        <begin position="80"/>
        <end position="101"/>
    </location>
</feature>
<keyword evidence="1" id="KW-0812">Transmembrane</keyword>
<evidence type="ECO:0000313" key="3">
    <source>
        <dbReference type="Proteomes" id="UP000569914"/>
    </source>
</evidence>
<name>A0A7Y9I569_9ACTN</name>
<dbReference type="AlphaFoldDB" id="A0A7Y9I569"/>